<evidence type="ECO:0000313" key="1">
    <source>
        <dbReference type="EMBL" id="XHH49700.1"/>
    </source>
</evidence>
<dbReference type="KEGG" id="ckh:LVJ77_12385"/>
<sequence>MDKLKRILADGAQGRKAASAACCGKKRAKPHRIIIYQYTETKLRSKKSRPHAAMVLYFRTTTRTPAHPQAQTPRNPTHFYFAAAKL</sequence>
<dbReference type="Proteomes" id="UP000831534">
    <property type="component" value="Chromosome"/>
</dbReference>
<reference evidence="1 2" key="1">
    <citation type="journal article" date="2022" name="Res Sq">
        <title>Evolution of multicellular longitudinally dividing oral cavity symbionts (Neisseriaceae).</title>
        <authorList>
            <person name="Nyongesa S."/>
            <person name="Weber P."/>
            <person name="Bernet E."/>
            <person name="Pullido F."/>
            <person name="Nieckarz M."/>
            <person name="Delaby M."/>
            <person name="Nieves C."/>
            <person name="Viehboeck T."/>
            <person name="Krause N."/>
            <person name="Rivera-Millot A."/>
            <person name="Nakamura A."/>
            <person name="Vischer N."/>
            <person name="VanNieuwenhze M."/>
            <person name="Brun Y."/>
            <person name="Cava F."/>
            <person name="Bulgheresi S."/>
            <person name="Veyrier F."/>
        </authorList>
    </citation>
    <scope>NUCLEOTIDE SEQUENCE [LARGE SCALE GENOMIC DNA]</scope>
    <source>
        <strain evidence="1 2">17694</strain>
    </source>
</reference>
<dbReference type="RefSeq" id="WP_169718751.1">
    <property type="nucleotide sequence ID" value="NZ_CP091521.1"/>
</dbReference>
<accession>A0ABD8B6S5</accession>
<name>A0ABD8B6S5_9NEIS</name>
<protein>
    <submittedName>
        <fullName evidence="1">Uncharacterized protein</fullName>
    </submittedName>
</protein>
<gene>
    <name evidence="1" type="ORF">LVJ77_12385</name>
</gene>
<proteinExistence type="predicted"/>
<keyword evidence="2" id="KW-1185">Reference proteome</keyword>
<dbReference type="EMBL" id="CP091521">
    <property type="protein sequence ID" value="XHH49700.1"/>
    <property type="molecule type" value="Genomic_DNA"/>
</dbReference>
<evidence type="ECO:0000313" key="2">
    <source>
        <dbReference type="Proteomes" id="UP000831534"/>
    </source>
</evidence>
<dbReference type="AlphaFoldDB" id="A0ABD8B6S5"/>
<organism evidence="1 2">
    <name type="scientific">Conchiformibius kuhniae</name>
    <dbReference type="NCBI Taxonomy" id="211502"/>
    <lineage>
        <taxon>Bacteria</taxon>
        <taxon>Pseudomonadati</taxon>
        <taxon>Pseudomonadota</taxon>
        <taxon>Betaproteobacteria</taxon>
        <taxon>Neisseriales</taxon>
        <taxon>Neisseriaceae</taxon>
        <taxon>Conchiformibius</taxon>
    </lineage>
</organism>